<dbReference type="EMBL" id="BDGI01000042">
    <property type="protein sequence ID" value="GAV27649.1"/>
    <property type="molecule type" value="Genomic_DNA"/>
</dbReference>
<accession>A0A1Q2YDN1</accession>
<comment type="caution">
    <text evidence="1">The sequence shown here is derived from an EMBL/GenBank/DDBJ whole genome shotgun (WGS) entry which is preliminary data.</text>
</comment>
<evidence type="ECO:0000313" key="2">
    <source>
        <dbReference type="Proteomes" id="UP000186136"/>
    </source>
</evidence>
<evidence type="ECO:0000313" key="1">
    <source>
        <dbReference type="EMBL" id="GAV27649.1"/>
    </source>
</evidence>
<dbReference type="OrthoDB" id="3976101at2759"/>
<organism evidence="1 2">
    <name type="scientific">Pichia membranifaciens</name>
    <dbReference type="NCBI Taxonomy" id="4926"/>
    <lineage>
        <taxon>Eukaryota</taxon>
        <taxon>Fungi</taxon>
        <taxon>Dikarya</taxon>
        <taxon>Ascomycota</taxon>
        <taxon>Saccharomycotina</taxon>
        <taxon>Pichiomycetes</taxon>
        <taxon>Pichiales</taxon>
        <taxon>Pichiaceae</taxon>
        <taxon>Pichia</taxon>
    </lineage>
</organism>
<reference evidence="1 2" key="1">
    <citation type="submission" date="2016-08" db="EMBL/GenBank/DDBJ databases">
        <title>Whole genome shotgun sequence of Pichia membranifaciens KS47-1.</title>
        <authorList>
            <person name="Konishi M."/>
            <person name="Ishida M."/>
            <person name="Arakawa T."/>
            <person name="Kato Y."/>
            <person name="Horiuchi J."/>
        </authorList>
    </citation>
    <scope>NUCLEOTIDE SEQUENCE [LARGE SCALE GENOMIC DNA]</scope>
    <source>
        <strain evidence="1 2">KS47-1</strain>
    </source>
</reference>
<keyword evidence="2" id="KW-1185">Reference proteome</keyword>
<sequence>MHTYDESLYTVIGVLRTPLATTSLNTKVFEIRQSILLESLTINNELCKYVENIVFEGSYNNDGKVESLHDVISQDLFEFIIGNCPNLKNTSTFDLSGYSKFLPNLENVQLDSLRDMGSIISRPIKHLSFNVQDNLINFNGLDNKIILSFFGKLQTLEFSEDISQSIILDKLNSLAQNVSNAIALTSKT</sequence>
<proteinExistence type="predicted"/>
<dbReference type="Proteomes" id="UP000186136">
    <property type="component" value="Unassembled WGS sequence"/>
</dbReference>
<protein>
    <submittedName>
        <fullName evidence="1">Uncharacterized protein</fullName>
    </submittedName>
</protein>
<name>A0A1Q2YDN1_9ASCO</name>
<gene>
    <name evidence="1" type="ORF">PMKS-001117</name>
</gene>
<dbReference type="AlphaFoldDB" id="A0A1Q2YDN1"/>